<evidence type="ECO:0000256" key="3">
    <source>
        <dbReference type="ARBA" id="ARBA00022475"/>
    </source>
</evidence>
<dbReference type="InterPro" id="IPR029058">
    <property type="entry name" value="AB_hydrolase_fold"/>
</dbReference>
<gene>
    <name evidence="17" type="ORF">NEOLEDRAFT_1164938</name>
</gene>
<keyword evidence="6" id="KW-0479">Metal-binding</keyword>
<dbReference type="Proteomes" id="UP000076761">
    <property type="component" value="Unassembled WGS sequence"/>
</dbReference>
<evidence type="ECO:0000256" key="15">
    <source>
        <dbReference type="SAM" id="MobiDB-lite"/>
    </source>
</evidence>
<accession>A0A165P7Q0</accession>
<evidence type="ECO:0000256" key="5">
    <source>
        <dbReference type="ARBA" id="ARBA00022692"/>
    </source>
</evidence>
<evidence type="ECO:0000259" key="16">
    <source>
        <dbReference type="Pfam" id="PF01764"/>
    </source>
</evidence>
<evidence type="ECO:0000256" key="13">
    <source>
        <dbReference type="ARBA" id="ARBA00024531"/>
    </source>
</evidence>
<comment type="catalytic activity">
    <reaction evidence="13">
        <text>a 1,2-diacyl-sn-glycerol + H2O = a 2-acylglycerol + a fatty acid + H(+)</text>
        <dbReference type="Rhea" id="RHEA:33275"/>
        <dbReference type="ChEBI" id="CHEBI:15377"/>
        <dbReference type="ChEBI" id="CHEBI:15378"/>
        <dbReference type="ChEBI" id="CHEBI:17389"/>
        <dbReference type="ChEBI" id="CHEBI:17815"/>
        <dbReference type="ChEBI" id="CHEBI:28868"/>
        <dbReference type="EC" id="3.1.1.116"/>
    </reaction>
    <physiologicalReaction direction="left-to-right" evidence="13">
        <dbReference type="Rhea" id="RHEA:33276"/>
    </physiologicalReaction>
</comment>
<evidence type="ECO:0000256" key="10">
    <source>
        <dbReference type="ARBA" id="ARBA00022989"/>
    </source>
</evidence>
<sequence length="742" mass="81623">MVSNWDKYSRFSIDAASTAASLGFGAAKFGTKLGFSITRGIASTAAHVTGSVVDYALFGGTTGAGQMLGGAVSSAISLVEQIALAPIALGETITSTSVIAAHSSISVLSAIFPGSDEASFSLASIVELVRREWNDPLLREYLPEEKYGVTDIARALVAWSALQGVTKEWQEKRWFKYLREIDPSEDEPVYERTRRDSRITVTTDVIYPGQRGQIITADITDADSSPTPRSTSASTPSRHLQVPKLHHINPCAPRQPSNDELKATLRRLSKLVLAGYGGASLLFFGVSLDPPEAASTSTQGITSARFSRDTQKVSEEAKLTKAVNASEAEASSNPVTPRSPTTPSTSSSYVWWDVLLGRHDQEIFTKFADHLSSEQERKERKEMVQREMVEERKRKISAVIGNERLMPRFWVLSDHGRRQVVLVLRGTMSLNELAVDLTCDPEEFEPASTARDDDIQEDSEIPGAFPIDVQMHSFRAKQRRQRTISTTSTLGGSNTYQVHGGMLRMARVMGGKGKPVHVAVKDALQRNPGYELVLSGHSLGAAVAALLGMLWADPRTCLTVRSSGLPAGRRVSVYCFAPPCVADGPLSRLCSSLITSFVYSNDVVSRLSLGSVRDITRAAAWLCESNARSQDDGYASVTKRALKRKTGLGAEGEDEWFLSIRKTLEANMHMANMYPPGRVWWAMRDSDLHPSNRRYGGNEQSQNKARLFEVLDVERTFDQIIFARDMLSSHLPHQYDRVLQDM</sequence>
<keyword evidence="11" id="KW-0443">Lipid metabolism</keyword>
<evidence type="ECO:0000256" key="6">
    <source>
        <dbReference type="ARBA" id="ARBA00022723"/>
    </source>
</evidence>
<evidence type="ECO:0000313" key="18">
    <source>
        <dbReference type="Proteomes" id="UP000076761"/>
    </source>
</evidence>
<dbReference type="EMBL" id="KV425617">
    <property type="protein sequence ID" value="KZT20637.1"/>
    <property type="molecule type" value="Genomic_DNA"/>
</dbReference>
<dbReference type="GO" id="GO:0016298">
    <property type="term" value="F:lipase activity"/>
    <property type="evidence" value="ECO:0007669"/>
    <property type="project" value="TreeGrafter"/>
</dbReference>
<keyword evidence="3" id="KW-1003">Cell membrane</keyword>
<keyword evidence="12" id="KW-0472">Membrane</keyword>
<evidence type="ECO:0000256" key="1">
    <source>
        <dbReference type="ARBA" id="ARBA00001913"/>
    </source>
</evidence>
<evidence type="ECO:0000256" key="11">
    <source>
        <dbReference type="ARBA" id="ARBA00023098"/>
    </source>
</evidence>
<dbReference type="GO" id="GO:0046872">
    <property type="term" value="F:metal ion binding"/>
    <property type="evidence" value="ECO:0007669"/>
    <property type="project" value="UniProtKB-KW"/>
</dbReference>
<keyword evidence="10" id="KW-1133">Transmembrane helix</keyword>
<feature type="compositionally biased region" description="Basic and acidic residues" evidence="15">
    <location>
        <begin position="306"/>
        <end position="319"/>
    </location>
</feature>
<dbReference type="PANTHER" id="PTHR45792">
    <property type="entry name" value="DIACYLGLYCEROL LIPASE HOMOLOG-RELATED"/>
    <property type="match status" value="1"/>
</dbReference>
<keyword evidence="7 17" id="KW-0378">Hydrolase</keyword>
<proteinExistence type="predicted"/>
<dbReference type="SUPFAM" id="SSF53474">
    <property type="entry name" value="alpha/beta-Hydrolases"/>
    <property type="match status" value="1"/>
</dbReference>
<feature type="region of interest" description="Disordered" evidence="15">
    <location>
        <begin position="219"/>
        <end position="240"/>
    </location>
</feature>
<dbReference type="Gene3D" id="3.40.50.1820">
    <property type="entry name" value="alpha/beta hydrolase"/>
    <property type="match status" value="1"/>
</dbReference>
<evidence type="ECO:0000256" key="8">
    <source>
        <dbReference type="ARBA" id="ARBA00022837"/>
    </source>
</evidence>
<dbReference type="Pfam" id="PF01764">
    <property type="entry name" value="Lipase_3"/>
    <property type="match status" value="1"/>
</dbReference>
<evidence type="ECO:0000256" key="9">
    <source>
        <dbReference type="ARBA" id="ARBA00022963"/>
    </source>
</evidence>
<feature type="compositionally biased region" description="Low complexity" evidence="15">
    <location>
        <begin position="324"/>
        <end position="346"/>
    </location>
</feature>
<evidence type="ECO:0000256" key="14">
    <source>
        <dbReference type="ARBA" id="ARBA00026104"/>
    </source>
</evidence>
<keyword evidence="5" id="KW-0812">Transmembrane</keyword>
<dbReference type="PANTHER" id="PTHR45792:SF8">
    <property type="entry name" value="DIACYLGLYCEROL LIPASE-ALPHA"/>
    <property type="match status" value="1"/>
</dbReference>
<comment type="subcellular location">
    <subcellularLocation>
        <location evidence="2">Cell membrane</location>
        <topology evidence="2">Multi-pass membrane protein</topology>
    </subcellularLocation>
</comment>
<feature type="compositionally biased region" description="Polar residues" evidence="15">
    <location>
        <begin position="294"/>
        <end position="305"/>
    </location>
</feature>
<dbReference type="GO" id="GO:0019369">
    <property type="term" value="P:arachidonate metabolic process"/>
    <property type="evidence" value="ECO:0007669"/>
    <property type="project" value="TreeGrafter"/>
</dbReference>
<protein>
    <recommendedName>
        <fullName evidence="14">sn-1-specific diacylglycerol lipase</fullName>
        <ecNumber evidence="14">3.1.1.116</ecNumber>
    </recommendedName>
</protein>
<keyword evidence="8" id="KW-0106">Calcium</keyword>
<keyword evidence="9" id="KW-0442">Lipid degradation</keyword>
<dbReference type="STRING" id="1314782.A0A165P7Q0"/>
<evidence type="ECO:0000256" key="12">
    <source>
        <dbReference type="ARBA" id="ARBA00023136"/>
    </source>
</evidence>
<evidence type="ECO:0000256" key="2">
    <source>
        <dbReference type="ARBA" id="ARBA00004651"/>
    </source>
</evidence>
<dbReference type="GO" id="GO:0005886">
    <property type="term" value="C:plasma membrane"/>
    <property type="evidence" value="ECO:0007669"/>
    <property type="project" value="UniProtKB-SubCell"/>
</dbReference>
<dbReference type="InterPro" id="IPR002921">
    <property type="entry name" value="Fungal_lipase-type"/>
</dbReference>
<keyword evidence="18" id="KW-1185">Reference proteome</keyword>
<keyword evidence="4" id="KW-0597">Phosphoprotein</keyword>
<organism evidence="17 18">
    <name type="scientific">Neolentinus lepideus HHB14362 ss-1</name>
    <dbReference type="NCBI Taxonomy" id="1314782"/>
    <lineage>
        <taxon>Eukaryota</taxon>
        <taxon>Fungi</taxon>
        <taxon>Dikarya</taxon>
        <taxon>Basidiomycota</taxon>
        <taxon>Agaricomycotina</taxon>
        <taxon>Agaricomycetes</taxon>
        <taxon>Gloeophyllales</taxon>
        <taxon>Gloeophyllaceae</taxon>
        <taxon>Neolentinus</taxon>
    </lineage>
</organism>
<dbReference type="GO" id="GO:0046340">
    <property type="term" value="P:diacylglycerol catabolic process"/>
    <property type="evidence" value="ECO:0007669"/>
    <property type="project" value="TreeGrafter"/>
</dbReference>
<name>A0A165P7Q0_9AGAM</name>
<evidence type="ECO:0000313" key="17">
    <source>
        <dbReference type="EMBL" id="KZT20637.1"/>
    </source>
</evidence>
<feature type="region of interest" description="Disordered" evidence="15">
    <location>
        <begin position="293"/>
        <end position="346"/>
    </location>
</feature>
<evidence type="ECO:0000256" key="4">
    <source>
        <dbReference type="ARBA" id="ARBA00022553"/>
    </source>
</evidence>
<feature type="compositionally biased region" description="Low complexity" evidence="15">
    <location>
        <begin position="222"/>
        <end position="238"/>
    </location>
</feature>
<dbReference type="InterPro" id="IPR052214">
    <property type="entry name" value="DAG_Lipase-Related"/>
</dbReference>
<dbReference type="OrthoDB" id="438440at2759"/>
<dbReference type="EC" id="3.1.1.116" evidence="14"/>
<reference evidence="17 18" key="1">
    <citation type="journal article" date="2016" name="Mol. Biol. Evol.">
        <title>Comparative Genomics of Early-Diverging Mushroom-Forming Fungi Provides Insights into the Origins of Lignocellulose Decay Capabilities.</title>
        <authorList>
            <person name="Nagy L.G."/>
            <person name="Riley R."/>
            <person name="Tritt A."/>
            <person name="Adam C."/>
            <person name="Daum C."/>
            <person name="Floudas D."/>
            <person name="Sun H."/>
            <person name="Yadav J.S."/>
            <person name="Pangilinan J."/>
            <person name="Larsson K.H."/>
            <person name="Matsuura K."/>
            <person name="Barry K."/>
            <person name="Labutti K."/>
            <person name="Kuo R."/>
            <person name="Ohm R.A."/>
            <person name="Bhattacharya S.S."/>
            <person name="Shirouzu T."/>
            <person name="Yoshinaga Y."/>
            <person name="Martin F.M."/>
            <person name="Grigoriev I.V."/>
            <person name="Hibbett D.S."/>
        </authorList>
    </citation>
    <scope>NUCLEOTIDE SEQUENCE [LARGE SCALE GENOMIC DNA]</scope>
    <source>
        <strain evidence="17 18">HHB14362 ss-1</strain>
    </source>
</reference>
<dbReference type="InParanoid" id="A0A165P7Q0"/>
<dbReference type="AlphaFoldDB" id="A0A165P7Q0"/>
<feature type="domain" description="Fungal lipase-type" evidence="16">
    <location>
        <begin position="421"/>
        <end position="608"/>
    </location>
</feature>
<comment type="cofactor">
    <cofactor evidence="1">
        <name>Ca(2+)</name>
        <dbReference type="ChEBI" id="CHEBI:29108"/>
    </cofactor>
</comment>
<evidence type="ECO:0000256" key="7">
    <source>
        <dbReference type="ARBA" id="ARBA00022801"/>
    </source>
</evidence>
<dbReference type="CDD" id="cd00519">
    <property type="entry name" value="Lipase_3"/>
    <property type="match status" value="1"/>
</dbReference>